<dbReference type="Pfam" id="PF22659">
    <property type="entry name" value="YycE-like_C"/>
    <property type="match status" value="1"/>
</dbReference>
<dbReference type="AlphaFoldDB" id="A0A9X2BD23"/>
<protein>
    <submittedName>
        <fullName evidence="2">VOC family protein</fullName>
    </submittedName>
</protein>
<comment type="caution">
    <text evidence="2">The sequence shown here is derived from an EMBL/GenBank/DDBJ whole genome shotgun (WGS) entry which is preliminary data.</text>
</comment>
<dbReference type="Proteomes" id="UP001139450">
    <property type="component" value="Unassembled WGS sequence"/>
</dbReference>
<dbReference type="InterPro" id="IPR058997">
    <property type="entry name" value="YycE-like_C"/>
</dbReference>
<evidence type="ECO:0000259" key="1">
    <source>
        <dbReference type="PROSITE" id="PS51819"/>
    </source>
</evidence>
<gene>
    <name evidence="2" type="ORF">MUY27_18025</name>
</gene>
<dbReference type="PROSITE" id="PS51819">
    <property type="entry name" value="VOC"/>
    <property type="match status" value="1"/>
</dbReference>
<organism evidence="2 3">
    <name type="scientific">Mucilaginibacter straminoryzae</name>
    <dbReference type="NCBI Taxonomy" id="2932774"/>
    <lineage>
        <taxon>Bacteria</taxon>
        <taxon>Pseudomonadati</taxon>
        <taxon>Bacteroidota</taxon>
        <taxon>Sphingobacteriia</taxon>
        <taxon>Sphingobacteriales</taxon>
        <taxon>Sphingobacteriaceae</taxon>
        <taxon>Mucilaginibacter</taxon>
    </lineage>
</organism>
<dbReference type="SUPFAM" id="SSF54593">
    <property type="entry name" value="Glyoxalase/Bleomycin resistance protein/Dihydroxybiphenyl dioxygenase"/>
    <property type="match status" value="1"/>
</dbReference>
<dbReference type="InterPro" id="IPR037523">
    <property type="entry name" value="VOC_core"/>
</dbReference>
<reference evidence="2" key="1">
    <citation type="submission" date="2022-04" db="EMBL/GenBank/DDBJ databases">
        <title>Mucilaginibacter sp. RS28 isolated from freshwater.</title>
        <authorList>
            <person name="Ko S.-R."/>
        </authorList>
    </citation>
    <scope>NUCLEOTIDE SEQUENCE</scope>
    <source>
        <strain evidence="2">RS28</strain>
    </source>
</reference>
<dbReference type="RefSeq" id="WP_245132396.1">
    <property type="nucleotide sequence ID" value="NZ_JALJEJ010000011.1"/>
</dbReference>
<dbReference type="Gene3D" id="3.10.180.10">
    <property type="entry name" value="2,3-Dihydroxybiphenyl 1,2-Dioxygenase, domain 1"/>
    <property type="match status" value="1"/>
</dbReference>
<keyword evidence="3" id="KW-1185">Reference proteome</keyword>
<dbReference type="Pfam" id="PF22658">
    <property type="entry name" value="YycE-like_N"/>
    <property type="match status" value="1"/>
</dbReference>
<evidence type="ECO:0000313" key="3">
    <source>
        <dbReference type="Proteomes" id="UP001139450"/>
    </source>
</evidence>
<dbReference type="CDD" id="cd06587">
    <property type="entry name" value="VOC"/>
    <property type="match status" value="1"/>
</dbReference>
<sequence>MKLRVARHTASLQPVVDFYCSVLGLQVLGSFNDHDGYDGVFLGLPGLGWHLEFTQSSEEPVHQPDEDDLLVFYLSDVTDQIAIVERYEAFGGIVLEAKNPYWNSNGATIADPDGFRIVIAIAKTT</sequence>
<accession>A0A9X2BD23</accession>
<proteinExistence type="predicted"/>
<dbReference type="EMBL" id="JALJEJ010000011">
    <property type="protein sequence ID" value="MCJ8211622.1"/>
    <property type="molecule type" value="Genomic_DNA"/>
</dbReference>
<name>A0A9X2BD23_9SPHI</name>
<evidence type="ECO:0000313" key="2">
    <source>
        <dbReference type="EMBL" id="MCJ8211622.1"/>
    </source>
</evidence>
<feature type="domain" description="VOC" evidence="1">
    <location>
        <begin position="1"/>
        <end position="122"/>
    </location>
</feature>
<dbReference type="InterPro" id="IPR029068">
    <property type="entry name" value="Glyas_Bleomycin-R_OHBP_Dase"/>
</dbReference>
<dbReference type="InterPro" id="IPR058998">
    <property type="entry name" value="YycE-like_N"/>
</dbReference>